<evidence type="ECO:0000256" key="1">
    <source>
        <dbReference type="SAM" id="Phobius"/>
    </source>
</evidence>
<keyword evidence="1" id="KW-0472">Membrane</keyword>
<protein>
    <submittedName>
        <fullName evidence="2">Uncharacterized protein</fullName>
    </submittedName>
</protein>
<evidence type="ECO:0000313" key="3">
    <source>
        <dbReference type="Proteomes" id="UP001595630"/>
    </source>
</evidence>
<feature type="transmembrane region" description="Helical" evidence="1">
    <location>
        <begin position="71"/>
        <end position="91"/>
    </location>
</feature>
<proteinExistence type="predicted"/>
<dbReference type="EMBL" id="JBHRXZ010000022">
    <property type="protein sequence ID" value="MFC3608658.1"/>
    <property type="molecule type" value="Genomic_DNA"/>
</dbReference>
<sequence length="200" mass="20932">MELLQQALLTLSAGASAVWVGRYWHHADGQTQPPLFCAMLALLLATGAGASASAQLMGVDSGDARDWLERATYQLGLPLAAVACLSLARGWRWSRSTWGRLVLGLCAFFELARLLDWSTPYALGLGLASALVVLFAGLQRPGATTLGPALVAAVLLLGTLPFAGSPLAAWQALLLAIASPLLAWLVSLPPAPPRDQPQVG</sequence>
<feature type="transmembrane region" description="Helical" evidence="1">
    <location>
        <begin position="121"/>
        <end position="138"/>
    </location>
</feature>
<feature type="transmembrane region" description="Helical" evidence="1">
    <location>
        <begin position="169"/>
        <end position="188"/>
    </location>
</feature>
<keyword evidence="3" id="KW-1185">Reference proteome</keyword>
<accession>A0ABV7T823</accession>
<dbReference type="Proteomes" id="UP001595630">
    <property type="component" value="Unassembled WGS sequence"/>
</dbReference>
<gene>
    <name evidence="2" type="ORF">ACFOMF_12790</name>
</gene>
<name>A0ABV7T823_9GAMM</name>
<evidence type="ECO:0000313" key="2">
    <source>
        <dbReference type="EMBL" id="MFC3608658.1"/>
    </source>
</evidence>
<comment type="caution">
    <text evidence="2">The sequence shown here is derived from an EMBL/GenBank/DDBJ whole genome shotgun (WGS) entry which is preliminary data.</text>
</comment>
<feature type="transmembrane region" description="Helical" evidence="1">
    <location>
        <begin position="6"/>
        <end position="24"/>
    </location>
</feature>
<reference evidence="3" key="1">
    <citation type="journal article" date="2019" name="Int. J. Syst. Evol. Microbiol.">
        <title>The Global Catalogue of Microorganisms (GCM) 10K type strain sequencing project: providing services to taxonomists for standard genome sequencing and annotation.</title>
        <authorList>
            <consortium name="The Broad Institute Genomics Platform"/>
            <consortium name="The Broad Institute Genome Sequencing Center for Infectious Disease"/>
            <person name="Wu L."/>
            <person name="Ma J."/>
        </authorList>
    </citation>
    <scope>NUCLEOTIDE SEQUENCE [LARGE SCALE GENOMIC DNA]</scope>
    <source>
        <strain evidence="3">KCTC 42447</strain>
    </source>
</reference>
<dbReference type="RefSeq" id="WP_386365391.1">
    <property type="nucleotide sequence ID" value="NZ_JBHRXZ010000022.1"/>
</dbReference>
<feature type="transmembrane region" description="Helical" evidence="1">
    <location>
        <begin position="145"/>
        <end position="163"/>
    </location>
</feature>
<feature type="transmembrane region" description="Helical" evidence="1">
    <location>
        <begin position="98"/>
        <end position="115"/>
    </location>
</feature>
<feature type="transmembrane region" description="Helical" evidence="1">
    <location>
        <begin position="36"/>
        <end position="59"/>
    </location>
</feature>
<keyword evidence="1" id="KW-1133">Transmembrane helix</keyword>
<keyword evidence="1" id="KW-0812">Transmembrane</keyword>
<organism evidence="2 3">
    <name type="scientific">Stutzerimonas tarimensis</name>
    <dbReference type="NCBI Taxonomy" id="1507735"/>
    <lineage>
        <taxon>Bacteria</taxon>
        <taxon>Pseudomonadati</taxon>
        <taxon>Pseudomonadota</taxon>
        <taxon>Gammaproteobacteria</taxon>
        <taxon>Pseudomonadales</taxon>
        <taxon>Pseudomonadaceae</taxon>
        <taxon>Stutzerimonas</taxon>
    </lineage>
</organism>